<name>A0A388K7N9_CHABU</name>
<dbReference type="PANTHER" id="PTHR32166">
    <property type="entry name" value="OSJNBA0013A04.12 PROTEIN"/>
    <property type="match status" value="1"/>
</dbReference>
<keyword evidence="5" id="KW-1185">Reference proteome</keyword>
<dbReference type="InterPro" id="IPR012337">
    <property type="entry name" value="RNaseH-like_sf"/>
</dbReference>
<dbReference type="GO" id="GO:0046983">
    <property type="term" value="F:protein dimerization activity"/>
    <property type="evidence" value="ECO:0007669"/>
    <property type="project" value="InterPro"/>
</dbReference>
<organism evidence="4 5">
    <name type="scientific">Chara braunii</name>
    <name type="common">Braun's stonewort</name>
    <dbReference type="NCBI Taxonomy" id="69332"/>
    <lineage>
        <taxon>Eukaryota</taxon>
        <taxon>Viridiplantae</taxon>
        <taxon>Streptophyta</taxon>
        <taxon>Charophyceae</taxon>
        <taxon>Charales</taxon>
        <taxon>Characeae</taxon>
        <taxon>Chara</taxon>
    </lineage>
</organism>
<feature type="region of interest" description="Disordered" evidence="1">
    <location>
        <begin position="649"/>
        <end position="705"/>
    </location>
</feature>
<gene>
    <name evidence="4" type="ORF">CBR_g55390</name>
</gene>
<evidence type="ECO:0000259" key="2">
    <source>
        <dbReference type="Pfam" id="PF04937"/>
    </source>
</evidence>
<feature type="region of interest" description="Disordered" evidence="1">
    <location>
        <begin position="754"/>
        <end position="817"/>
    </location>
</feature>
<reference evidence="4 5" key="1">
    <citation type="journal article" date="2018" name="Cell">
        <title>The Chara Genome: Secondary Complexity and Implications for Plant Terrestrialization.</title>
        <authorList>
            <person name="Nishiyama T."/>
            <person name="Sakayama H."/>
            <person name="Vries J.D."/>
            <person name="Buschmann H."/>
            <person name="Saint-Marcoux D."/>
            <person name="Ullrich K.K."/>
            <person name="Haas F.B."/>
            <person name="Vanderstraeten L."/>
            <person name="Becker D."/>
            <person name="Lang D."/>
            <person name="Vosolsobe S."/>
            <person name="Rombauts S."/>
            <person name="Wilhelmsson P.K.I."/>
            <person name="Janitza P."/>
            <person name="Kern R."/>
            <person name="Heyl A."/>
            <person name="Rumpler F."/>
            <person name="Villalobos L.I.A.C."/>
            <person name="Clay J.M."/>
            <person name="Skokan R."/>
            <person name="Toyoda A."/>
            <person name="Suzuki Y."/>
            <person name="Kagoshima H."/>
            <person name="Schijlen E."/>
            <person name="Tajeshwar N."/>
            <person name="Catarino B."/>
            <person name="Hetherington A.J."/>
            <person name="Saltykova A."/>
            <person name="Bonnot C."/>
            <person name="Breuninger H."/>
            <person name="Symeonidi A."/>
            <person name="Radhakrishnan G.V."/>
            <person name="Van Nieuwerburgh F."/>
            <person name="Deforce D."/>
            <person name="Chang C."/>
            <person name="Karol K.G."/>
            <person name="Hedrich R."/>
            <person name="Ulvskov P."/>
            <person name="Glockner G."/>
            <person name="Delwiche C.F."/>
            <person name="Petrasek J."/>
            <person name="Van de Peer Y."/>
            <person name="Friml J."/>
            <person name="Beilby M."/>
            <person name="Dolan L."/>
            <person name="Kohara Y."/>
            <person name="Sugano S."/>
            <person name="Fujiyama A."/>
            <person name="Delaux P.-M."/>
            <person name="Quint M."/>
            <person name="TheiBen G."/>
            <person name="Hagemann M."/>
            <person name="Harholt J."/>
            <person name="Dunand C."/>
            <person name="Zachgo S."/>
            <person name="Langdale J."/>
            <person name="Maumus F."/>
            <person name="Straeten D.V.D."/>
            <person name="Gould S.B."/>
            <person name="Rensing S.A."/>
        </authorList>
    </citation>
    <scope>NUCLEOTIDE SEQUENCE [LARGE SCALE GENOMIC DNA]</scope>
    <source>
        <strain evidence="4 5">S276</strain>
    </source>
</reference>
<dbReference type="Proteomes" id="UP000265515">
    <property type="component" value="Unassembled WGS sequence"/>
</dbReference>
<dbReference type="InterPro" id="IPR008906">
    <property type="entry name" value="HATC_C_dom"/>
</dbReference>
<evidence type="ECO:0008006" key="6">
    <source>
        <dbReference type="Google" id="ProtNLM"/>
    </source>
</evidence>
<dbReference type="STRING" id="69332.A0A388K7N9"/>
<dbReference type="Pfam" id="PF05699">
    <property type="entry name" value="Dimer_Tnp_hAT"/>
    <property type="match status" value="1"/>
</dbReference>
<feature type="compositionally biased region" description="Low complexity" evidence="1">
    <location>
        <begin position="775"/>
        <end position="789"/>
    </location>
</feature>
<dbReference type="EMBL" id="BFEA01000069">
    <property type="protein sequence ID" value="GBG66047.1"/>
    <property type="molecule type" value="Genomic_DNA"/>
</dbReference>
<accession>A0A388K7N9</accession>
<evidence type="ECO:0000313" key="4">
    <source>
        <dbReference type="EMBL" id="GBG66047.1"/>
    </source>
</evidence>
<comment type="caution">
    <text evidence="4">The sequence shown here is derived from an EMBL/GenBank/DDBJ whole genome shotgun (WGS) entry which is preliminary data.</text>
</comment>
<sequence>MSAKHLTEQIKLHFIVEGAAGKFAFKGSKHWKCKYCEHRFTGTATKLKDHFLDKCNLDYCMTKMPVEERARREEGIRQGKWVAHVLMYGEAGGSDPSNSRTAAAEVPEFPSSQAGATGITGETPTPHSTADTVLGSKSSKAVSRGPLRQTLIEEADNIGSDAVVGVVMDNAGVCVKAGKMVEAAYPNIFRVRCTAHALNLALEDMYKDMAWMAKVVNAGNRVGKFFTNVDKVRAMFNNYLPKTKLKRLTTTRFATNFEMLGSLKDLKNALDRCVCDAGWVDKMVQADQLVALNEVTTIILDKGKFLSNLNKALDVMKLVVELLRLVDGQGPTISKVYVKMNMVVQRIRALDCLSSEEHEAVECILINRWSFMASELHCVATFLDPEHRMHNAQRDPEVRAGFNIWLYSWMPRDKLKEVSFQVDQWVNGLGGLSTEQARDQASRQPPALWWEAFGSKHDLLAPQAIKLLGQANSSAACEWNWSLHELTCGRRRTKLMPERMAKLVYNNRNVRLLRSNQRGGGDDIHIPWADDVPVEKEMEEWYADWLKRVHGDVDEEEVVVVDVDDEEGEFPLRRTFQCNDEVEERLCDEEDSDLVGTRQRDWHECTKLGKYRERELRRRSGSELAVPPELYTVEGYAFAMAARQAGTWVKGRAEGPRSRRKNKGKEKDDGNTPVQRGKRNALEPEQPRPKRSRPTLAEQAERRAQKAIEKAAKAAADAAAAKAVAVKAVAHKAKAAVRADARNVVAGKTKRVAVINDDDDDDILEDIRGDEEPEGSTSTSSSSSSSLESSGRKGMKKGDDEGVGEGAADQEESGEEE</sequence>
<evidence type="ECO:0000259" key="3">
    <source>
        <dbReference type="Pfam" id="PF05699"/>
    </source>
</evidence>
<evidence type="ECO:0000256" key="1">
    <source>
        <dbReference type="SAM" id="MobiDB-lite"/>
    </source>
</evidence>
<dbReference type="PANTHER" id="PTHR32166:SF123">
    <property type="entry name" value="BED-TYPE DOMAIN-CONTAINING PROTEIN"/>
    <property type="match status" value="1"/>
</dbReference>
<protein>
    <recommendedName>
        <fullName evidence="6">DUF659 domain-containing protein</fullName>
    </recommendedName>
</protein>
<dbReference type="InterPro" id="IPR007021">
    <property type="entry name" value="DUF659"/>
</dbReference>
<evidence type="ECO:0000313" key="5">
    <source>
        <dbReference type="Proteomes" id="UP000265515"/>
    </source>
</evidence>
<feature type="compositionally biased region" description="Acidic residues" evidence="1">
    <location>
        <begin position="808"/>
        <end position="817"/>
    </location>
</feature>
<feature type="region of interest" description="Disordered" evidence="1">
    <location>
        <begin position="111"/>
        <end position="139"/>
    </location>
</feature>
<feature type="domain" description="HAT C-terminal dimerisation" evidence="3">
    <location>
        <begin position="442"/>
        <end position="509"/>
    </location>
</feature>
<proteinExistence type="predicted"/>
<dbReference type="AlphaFoldDB" id="A0A388K7N9"/>
<feature type="compositionally biased region" description="Acidic residues" evidence="1">
    <location>
        <begin position="756"/>
        <end position="774"/>
    </location>
</feature>
<dbReference type="SUPFAM" id="SSF53098">
    <property type="entry name" value="Ribonuclease H-like"/>
    <property type="match status" value="1"/>
</dbReference>
<dbReference type="Gramene" id="GBG66047">
    <property type="protein sequence ID" value="GBG66047"/>
    <property type="gene ID" value="CBR_g55390"/>
</dbReference>
<dbReference type="OrthoDB" id="1873691at2759"/>
<feature type="domain" description="DUF659" evidence="2">
    <location>
        <begin position="152"/>
        <end position="220"/>
    </location>
</feature>
<dbReference type="Pfam" id="PF04937">
    <property type="entry name" value="DUF659"/>
    <property type="match status" value="1"/>
</dbReference>